<dbReference type="Proteomes" id="UP001596056">
    <property type="component" value="Unassembled WGS sequence"/>
</dbReference>
<dbReference type="Gene3D" id="3.60.10.10">
    <property type="entry name" value="Endonuclease/exonuclease/phosphatase"/>
    <property type="match status" value="1"/>
</dbReference>
<dbReference type="GO" id="GO:0004519">
    <property type="term" value="F:endonuclease activity"/>
    <property type="evidence" value="ECO:0007669"/>
    <property type="project" value="UniProtKB-KW"/>
</dbReference>
<keyword evidence="3" id="KW-0255">Endonuclease</keyword>
<dbReference type="SUPFAM" id="SSF56219">
    <property type="entry name" value="DNase I-like"/>
    <property type="match status" value="1"/>
</dbReference>
<gene>
    <name evidence="3" type="ORF">ACFPOC_17965</name>
</gene>
<evidence type="ECO:0000256" key="1">
    <source>
        <dbReference type="SAM" id="Phobius"/>
    </source>
</evidence>
<feature type="transmembrane region" description="Helical" evidence="1">
    <location>
        <begin position="47"/>
        <end position="66"/>
    </location>
</feature>
<accession>A0ABW0SHW6</accession>
<dbReference type="Pfam" id="PF03372">
    <property type="entry name" value="Exo_endo_phos"/>
    <property type="match status" value="1"/>
</dbReference>
<keyword evidence="4" id="KW-1185">Reference proteome</keyword>
<organism evidence="3 4">
    <name type="scientific">Rubellimicrobium aerolatum</name>
    <dbReference type="NCBI Taxonomy" id="490979"/>
    <lineage>
        <taxon>Bacteria</taxon>
        <taxon>Pseudomonadati</taxon>
        <taxon>Pseudomonadota</taxon>
        <taxon>Alphaproteobacteria</taxon>
        <taxon>Rhodobacterales</taxon>
        <taxon>Roseobacteraceae</taxon>
        <taxon>Rubellimicrobium</taxon>
    </lineage>
</organism>
<keyword evidence="1" id="KW-1133">Transmembrane helix</keyword>
<dbReference type="InterPro" id="IPR036691">
    <property type="entry name" value="Endo/exonu/phosph_ase_sf"/>
</dbReference>
<reference evidence="4" key="1">
    <citation type="journal article" date="2019" name="Int. J. Syst. Evol. Microbiol.">
        <title>The Global Catalogue of Microorganisms (GCM) 10K type strain sequencing project: providing services to taxonomists for standard genome sequencing and annotation.</title>
        <authorList>
            <consortium name="The Broad Institute Genomics Platform"/>
            <consortium name="The Broad Institute Genome Sequencing Center for Infectious Disease"/>
            <person name="Wu L."/>
            <person name="Ma J."/>
        </authorList>
    </citation>
    <scope>NUCLEOTIDE SEQUENCE [LARGE SCALE GENOMIC DNA]</scope>
    <source>
        <strain evidence="4">KACC 11588</strain>
    </source>
</reference>
<dbReference type="EMBL" id="JBHSNA010000034">
    <property type="protein sequence ID" value="MFC5568294.1"/>
    <property type="molecule type" value="Genomic_DNA"/>
</dbReference>
<keyword evidence="3" id="KW-0378">Hydrolase</keyword>
<proteinExistence type="predicted"/>
<evidence type="ECO:0000313" key="4">
    <source>
        <dbReference type="Proteomes" id="UP001596056"/>
    </source>
</evidence>
<keyword evidence="1" id="KW-0812">Transmembrane</keyword>
<comment type="caution">
    <text evidence="3">The sequence shown here is derived from an EMBL/GenBank/DDBJ whole genome shotgun (WGS) entry which is preliminary data.</text>
</comment>
<keyword evidence="3" id="KW-0540">Nuclease</keyword>
<dbReference type="RefSeq" id="WP_209843369.1">
    <property type="nucleotide sequence ID" value="NZ_JAGGJP010000030.1"/>
</dbReference>
<name>A0ABW0SHW6_9RHOB</name>
<keyword evidence="1" id="KW-0472">Membrane</keyword>
<feature type="domain" description="Endonuclease/exonuclease/phosphatase" evidence="2">
    <location>
        <begin position="120"/>
        <end position="326"/>
    </location>
</feature>
<evidence type="ECO:0000313" key="3">
    <source>
        <dbReference type="EMBL" id="MFC5568294.1"/>
    </source>
</evidence>
<sequence>MAQRRTAPHPLGRIVRWTASLLLVALALASALPLLATDAWAVRALDFARLQFGVVLLVIVLLAVLFDAGRGPAGLLALAAGGAGLGVNAAALAPCAPLAAPTVPTTEACEPGVRLRLLIANVQKSDEGAARLLATIEDARPDLILAMETDAWWDEALRPLHDAYPHRVQHIPEDAVAYGMHLLSRLPLEDARVELWFDAVTPTIVADAALPDGRTVRLLGLHPRPPLPPDQSSTMRDAHLLRAALLARDAGVPTVLAGDLNAVPWEATVRRVLRVGGLADPREGRGLYPTFSAESWWMAWPLDHVLAQEAWGLSGWEVLPPFGSDHHPVLAELCLGAAPAGTAPWASPGDLAAAGTAIRAAEALGRRSGGGAP</sequence>
<dbReference type="InterPro" id="IPR005135">
    <property type="entry name" value="Endo/exonuclease/phosphatase"/>
</dbReference>
<evidence type="ECO:0000259" key="2">
    <source>
        <dbReference type="Pfam" id="PF03372"/>
    </source>
</evidence>
<protein>
    <submittedName>
        <fullName evidence="3">Endonuclease/exonuclease/phosphatase family protein</fullName>
    </submittedName>
</protein>
<feature type="transmembrane region" description="Helical" evidence="1">
    <location>
        <begin position="73"/>
        <end position="93"/>
    </location>
</feature>